<evidence type="ECO:0000256" key="1">
    <source>
        <dbReference type="ARBA" id="ARBA00004123"/>
    </source>
</evidence>
<sequence length="489" mass="54316">MEVLRALQRAGEFGPSMTQSQLLEEEGVLRVDGQSFALDAATAAQRTAGMRKGEPYRVRDVYVALLQANAPIREYAAYCQEHQASRLMEPERKELLRFVLGELGSENESALLGRALQTREDAVPEASREKDAVTDVKRAATAAGREDAVGGRPIERAPEEAAASVEQRVRAAMKRERVQRSMDSVLEVDARRRVDFSRLAVMDRLRAVLEDMRSGKARRAEAFAERPAASAPTETVDIVRGDRYKADTQRAYREAGLGDVERLQIDPAASFSAAEAWSTSAPPSAAPAAVAADVRSNAAIPVPRPAAVNGVEAPRQPAPIDGEPIVILPSGVQPLVTMLNAASFLERGVFASHAEMRQRGSVKRPGERLRLHHRGETYVVTDQPNRLTADEWRRVVAVICQGAAWQFKGWPFPGGPSEIFARKRGFYFHYDDERIPSQVSQWAVKCIAISRNRRHMDESAALEFWSAVHTHRQRMRRERGLSYQSAVRY</sequence>
<evidence type="ECO:0000259" key="5">
    <source>
        <dbReference type="Pfam" id="PF05179"/>
    </source>
</evidence>
<dbReference type="Gene3D" id="3.40.50.11990">
    <property type="entry name" value="RNA polymerase II accessory factor, Cdc73 C-terminal domain"/>
    <property type="match status" value="1"/>
</dbReference>
<dbReference type="PANTHER" id="PTHR12466">
    <property type="entry name" value="CDC73 DOMAIN PROTEIN"/>
    <property type="match status" value="1"/>
</dbReference>
<keyword evidence="7" id="KW-1185">Reference proteome</keyword>
<dbReference type="EMBL" id="JANCYW010000008">
    <property type="protein sequence ID" value="KAK4536470.1"/>
    <property type="molecule type" value="Genomic_DNA"/>
</dbReference>
<comment type="similarity">
    <text evidence="2">Belongs to the CDC73 family.</text>
</comment>
<dbReference type="GO" id="GO:0006368">
    <property type="term" value="P:transcription elongation by RNA polymerase II"/>
    <property type="evidence" value="ECO:0007669"/>
    <property type="project" value="InterPro"/>
</dbReference>
<evidence type="ECO:0000256" key="4">
    <source>
        <dbReference type="ARBA" id="ARBA00023242"/>
    </source>
</evidence>
<dbReference type="GO" id="GO:0032968">
    <property type="term" value="P:positive regulation of transcription elongation by RNA polymerase II"/>
    <property type="evidence" value="ECO:0007669"/>
    <property type="project" value="TreeGrafter"/>
</dbReference>
<keyword evidence="3" id="KW-0804">Transcription</keyword>
<protein>
    <recommendedName>
        <fullName evidence="5">Cell division control protein 73 C-terminal domain-containing protein</fullName>
    </recommendedName>
</protein>
<evidence type="ECO:0000313" key="7">
    <source>
        <dbReference type="Proteomes" id="UP001301350"/>
    </source>
</evidence>
<dbReference type="InterPro" id="IPR031336">
    <property type="entry name" value="CDC73_C"/>
</dbReference>
<dbReference type="GO" id="GO:0000993">
    <property type="term" value="F:RNA polymerase II complex binding"/>
    <property type="evidence" value="ECO:0007669"/>
    <property type="project" value="TreeGrafter"/>
</dbReference>
<gene>
    <name evidence="6" type="ORF">CDCA_CDCA08G2495</name>
</gene>
<organism evidence="6 7">
    <name type="scientific">Cyanidium caldarium</name>
    <name type="common">Red alga</name>
    <dbReference type="NCBI Taxonomy" id="2771"/>
    <lineage>
        <taxon>Eukaryota</taxon>
        <taxon>Rhodophyta</taxon>
        <taxon>Bangiophyceae</taxon>
        <taxon>Cyanidiales</taxon>
        <taxon>Cyanidiaceae</taxon>
        <taxon>Cyanidium</taxon>
    </lineage>
</organism>
<proteinExistence type="inferred from homology"/>
<dbReference type="PANTHER" id="PTHR12466:SF8">
    <property type="entry name" value="PARAFIBROMIN"/>
    <property type="match status" value="1"/>
</dbReference>
<evidence type="ECO:0000313" key="6">
    <source>
        <dbReference type="EMBL" id="KAK4536470.1"/>
    </source>
</evidence>
<name>A0AAV9IWH5_CYACA</name>
<evidence type="ECO:0000256" key="3">
    <source>
        <dbReference type="ARBA" id="ARBA00023163"/>
    </source>
</evidence>
<reference evidence="6 7" key="1">
    <citation type="submission" date="2022-07" db="EMBL/GenBank/DDBJ databases">
        <title>Genome-wide signatures of adaptation to extreme environments.</title>
        <authorList>
            <person name="Cho C.H."/>
            <person name="Yoon H.S."/>
        </authorList>
    </citation>
    <scope>NUCLEOTIDE SEQUENCE [LARGE SCALE GENOMIC DNA]</scope>
    <source>
        <strain evidence="6 7">DBV 063 E5</strain>
    </source>
</reference>
<evidence type="ECO:0000256" key="2">
    <source>
        <dbReference type="ARBA" id="ARBA00010427"/>
    </source>
</evidence>
<dbReference type="Pfam" id="PF05179">
    <property type="entry name" value="CDC73_C"/>
    <property type="match status" value="1"/>
</dbReference>
<feature type="domain" description="Cell division control protein 73 C-terminal" evidence="5">
    <location>
        <begin position="323"/>
        <end position="469"/>
    </location>
</feature>
<accession>A0AAV9IWH5</accession>
<dbReference type="GO" id="GO:0016593">
    <property type="term" value="C:Cdc73/Paf1 complex"/>
    <property type="evidence" value="ECO:0007669"/>
    <property type="project" value="InterPro"/>
</dbReference>
<dbReference type="AlphaFoldDB" id="A0AAV9IWH5"/>
<keyword evidence="4" id="KW-0539">Nucleus</keyword>
<dbReference type="InterPro" id="IPR007852">
    <property type="entry name" value="Cdc73/Parafibromin"/>
</dbReference>
<dbReference type="Proteomes" id="UP001301350">
    <property type="component" value="Unassembled WGS sequence"/>
</dbReference>
<comment type="caution">
    <text evidence="6">The sequence shown here is derived from an EMBL/GenBank/DDBJ whole genome shotgun (WGS) entry which is preliminary data.</text>
</comment>
<comment type="subcellular location">
    <subcellularLocation>
        <location evidence="1">Nucleus</location>
    </subcellularLocation>
</comment>
<dbReference type="InterPro" id="IPR038103">
    <property type="entry name" value="CDC73_C_sf"/>
</dbReference>